<comment type="similarity">
    <text evidence="2">Belongs to the TRM6/GCD10 family.</text>
</comment>
<sequence>MSEIHSTIRPNTFLFLRLPTETLRLMEIKLNTIIDVGKIGSFPSNLLIGRPYHHTYELLEKREGEQYSRLRIVSQAELNAEAGLGDAVTPSESRAEPATPTATATEALPESYDLLADDGSVLMKNNRLTIDDATRQKLTHQEIEDLKKSAGSKEVIERILANHAGLDEKTAYSKAKYTLRKHKKYLKRFVAMPMDLQSLMEYVLEKEAARIMEIREESLGLVGSWSNAHYSGTDGLNTGGNEKDLGGRWLVCDDTGGLLTAALAERMNLLHLPQKEEAHEPTADVTMAEAPQTNGDAKTTRPAHKDFPIPATTNTITVLHPAVQPNLSLLKYFGYDTSNPNAMQESDRPLHTHLKPLSWLQLLHPNEDPTYTEPEVVSDATLATWKSGKRGTYYKKRRRWERCRTIVDETREGGFEGLVIASHMDAVTILEHAIPLVRGGGHVVIYSPTIEPLVKIVDLYSKERRSAYIAHISKGETPTKDDFPLDPRLLLAPSVQTSRVRGWQVLPGRTHPLMTSRGGAEGFVFTARRVIPLEGGVEARGNFGSKKRKTEKQAMEIDDKVAQASPAPVNALFNTAEEAAET</sequence>
<evidence type="ECO:0000256" key="4">
    <source>
        <dbReference type="ARBA" id="ARBA00022694"/>
    </source>
</evidence>
<reference evidence="8" key="1">
    <citation type="submission" date="2021-12" db="EMBL/GenBank/DDBJ databases">
        <authorList>
            <person name="Zaccaron A."/>
            <person name="Stergiopoulos I."/>
        </authorList>
    </citation>
    <scope>NUCLEOTIDE SEQUENCE</scope>
    <source>
        <strain evidence="8">Race5_Kim</strain>
    </source>
</reference>
<dbReference type="GeneID" id="71986862"/>
<keyword evidence="5" id="KW-0539">Nucleus</keyword>
<dbReference type="OrthoDB" id="10254665at2759"/>
<dbReference type="PANTHER" id="PTHR12945:SF0">
    <property type="entry name" value="TRNA (ADENINE(58)-N(1))-METHYLTRANSFERASE NON-CATALYTIC SUBUNIT TRM6"/>
    <property type="match status" value="1"/>
</dbReference>
<evidence type="ECO:0000256" key="7">
    <source>
        <dbReference type="SAM" id="MobiDB-lite"/>
    </source>
</evidence>
<evidence type="ECO:0000313" key="8">
    <source>
        <dbReference type="EMBL" id="UJO18837.1"/>
    </source>
</evidence>
<proteinExistence type="inferred from homology"/>
<evidence type="ECO:0000256" key="3">
    <source>
        <dbReference type="ARBA" id="ARBA00021704"/>
    </source>
</evidence>
<organism evidence="8 9">
    <name type="scientific">Passalora fulva</name>
    <name type="common">Tomato leaf mold</name>
    <name type="synonym">Cladosporium fulvum</name>
    <dbReference type="NCBI Taxonomy" id="5499"/>
    <lineage>
        <taxon>Eukaryota</taxon>
        <taxon>Fungi</taxon>
        <taxon>Dikarya</taxon>
        <taxon>Ascomycota</taxon>
        <taxon>Pezizomycotina</taxon>
        <taxon>Dothideomycetes</taxon>
        <taxon>Dothideomycetidae</taxon>
        <taxon>Mycosphaerellales</taxon>
        <taxon>Mycosphaerellaceae</taxon>
        <taxon>Fulvia</taxon>
    </lineage>
</organism>
<dbReference type="Pfam" id="PF04189">
    <property type="entry name" value="Gcd10p"/>
    <property type="match status" value="1"/>
</dbReference>
<keyword evidence="4" id="KW-0819">tRNA processing</keyword>
<name>A0A9Q8UQM7_PASFU</name>
<accession>A0A9Q8UQM7</accession>
<dbReference type="PANTHER" id="PTHR12945">
    <property type="entry name" value="TRANSLATION INITIATION FACTOR EIF3-RELATED"/>
    <property type="match status" value="1"/>
</dbReference>
<dbReference type="KEGG" id="ffu:CLAFUR5_06984"/>
<dbReference type="GO" id="GO:0005634">
    <property type="term" value="C:nucleus"/>
    <property type="evidence" value="ECO:0007669"/>
    <property type="project" value="UniProtKB-SubCell"/>
</dbReference>
<reference evidence="8" key="2">
    <citation type="journal article" date="2022" name="Microb. Genom.">
        <title>A chromosome-scale genome assembly of the tomato pathogen Cladosporium fulvum reveals a compartmentalized genome architecture and the presence of a dispensable chromosome.</title>
        <authorList>
            <person name="Zaccaron A.Z."/>
            <person name="Chen L.H."/>
            <person name="Samaras A."/>
            <person name="Stergiopoulos I."/>
        </authorList>
    </citation>
    <scope>NUCLEOTIDE SEQUENCE</scope>
    <source>
        <strain evidence="8">Race5_Kim</strain>
    </source>
</reference>
<dbReference type="RefSeq" id="XP_047763203.1">
    <property type="nucleotide sequence ID" value="XM_047906132.1"/>
</dbReference>
<dbReference type="GO" id="GO:0031515">
    <property type="term" value="C:tRNA (m1A) methyltransferase complex"/>
    <property type="evidence" value="ECO:0007669"/>
    <property type="project" value="InterPro"/>
</dbReference>
<dbReference type="GO" id="GO:0030488">
    <property type="term" value="P:tRNA methylation"/>
    <property type="evidence" value="ECO:0007669"/>
    <property type="project" value="InterPro"/>
</dbReference>
<evidence type="ECO:0000313" key="9">
    <source>
        <dbReference type="Proteomes" id="UP000756132"/>
    </source>
</evidence>
<evidence type="ECO:0000256" key="2">
    <source>
        <dbReference type="ARBA" id="ARBA00008320"/>
    </source>
</evidence>
<protein>
    <recommendedName>
        <fullName evidence="3">tRNA (adenine(58)-N(1))-methyltransferase non-catalytic subunit TRM6</fullName>
    </recommendedName>
    <alternativeName>
        <fullName evidence="6">tRNA(m1A58)-methyltransferase subunit TRM6</fullName>
    </alternativeName>
</protein>
<evidence type="ECO:0000256" key="1">
    <source>
        <dbReference type="ARBA" id="ARBA00004123"/>
    </source>
</evidence>
<gene>
    <name evidence="8" type="ORF">CLAFUR5_06984</name>
</gene>
<dbReference type="Proteomes" id="UP000756132">
    <property type="component" value="Chromosome 6"/>
</dbReference>
<dbReference type="EMBL" id="CP090168">
    <property type="protein sequence ID" value="UJO18837.1"/>
    <property type="molecule type" value="Genomic_DNA"/>
</dbReference>
<evidence type="ECO:0000256" key="6">
    <source>
        <dbReference type="ARBA" id="ARBA00032319"/>
    </source>
</evidence>
<dbReference type="AlphaFoldDB" id="A0A9Q8UQM7"/>
<feature type="compositionally biased region" description="Low complexity" evidence="7">
    <location>
        <begin position="96"/>
        <end position="106"/>
    </location>
</feature>
<keyword evidence="9" id="KW-1185">Reference proteome</keyword>
<evidence type="ECO:0000256" key="5">
    <source>
        <dbReference type="ARBA" id="ARBA00023242"/>
    </source>
</evidence>
<dbReference type="InterPro" id="IPR017423">
    <property type="entry name" value="TRM6"/>
</dbReference>
<feature type="region of interest" description="Disordered" evidence="7">
    <location>
        <begin position="84"/>
        <end position="106"/>
    </location>
</feature>
<comment type="subcellular location">
    <subcellularLocation>
        <location evidence="1">Nucleus</location>
    </subcellularLocation>
</comment>
<dbReference type="OMA" id="EGYIFHA"/>